<comment type="similarity">
    <text evidence="1">Belongs to the cyclin family. Cyclin U/P subfamily.</text>
</comment>
<dbReference type="EMBL" id="LT934111">
    <property type="protein sequence ID" value="VAH06295.1"/>
    <property type="molecule type" value="Genomic_DNA"/>
</dbReference>
<reference evidence="5 6" key="1">
    <citation type="submission" date="2017-09" db="EMBL/GenBank/DDBJ databases">
        <authorList>
            <consortium name="International Durum Wheat Genome Sequencing Consortium (IDWGSC)"/>
            <person name="Milanesi L."/>
        </authorList>
    </citation>
    <scope>NUCLEOTIDE SEQUENCE [LARGE SCALE GENOMIC DNA]</scope>
    <source>
        <strain evidence="6">cv. Svevo</strain>
    </source>
</reference>
<dbReference type="PANTHER" id="PTHR15615:SF91">
    <property type="entry name" value="CYCLIN-P4-1"/>
    <property type="match status" value="1"/>
</dbReference>
<sequence length="266" mass="29779">MAAEDQAAVPRVVSILSALLERVAKRNDVVAAVERRIRDVEEQEEQDDQGEDGKETTTTTTTKKTAVSAFQGLTKPAISVGGYLERIFRFAGCSPSCYVVAYIYLDRFLRRRPALAVDSFNVHRLVITSVLTAVKFVDDICYNNAYFARVGGISLMEMNYLEVDFLFGIAFDLNVTPAVFASYCAVLQTEMAYLEHPPHRRRRRRRCQVRLPPTPAAAHRLIDGALPLSLFFVPAVSTVMCWDKIGLTGMRRKMTAKGLFASQETE</sequence>
<keyword evidence="3" id="KW-0131">Cell cycle</keyword>
<evidence type="ECO:0000313" key="5">
    <source>
        <dbReference type="EMBL" id="VAH06295.1"/>
    </source>
</evidence>
<evidence type="ECO:0000313" key="6">
    <source>
        <dbReference type="Proteomes" id="UP000324705"/>
    </source>
</evidence>
<organism evidence="5 6">
    <name type="scientific">Triticum turgidum subsp. durum</name>
    <name type="common">Durum wheat</name>
    <name type="synonym">Triticum durum</name>
    <dbReference type="NCBI Taxonomy" id="4567"/>
    <lineage>
        <taxon>Eukaryota</taxon>
        <taxon>Viridiplantae</taxon>
        <taxon>Streptophyta</taxon>
        <taxon>Embryophyta</taxon>
        <taxon>Tracheophyta</taxon>
        <taxon>Spermatophyta</taxon>
        <taxon>Magnoliopsida</taxon>
        <taxon>Liliopsida</taxon>
        <taxon>Poales</taxon>
        <taxon>Poaceae</taxon>
        <taxon>BOP clade</taxon>
        <taxon>Pooideae</taxon>
        <taxon>Triticodae</taxon>
        <taxon>Triticeae</taxon>
        <taxon>Triticinae</taxon>
        <taxon>Triticum</taxon>
    </lineage>
</organism>
<dbReference type="InterPro" id="IPR036915">
    <property type="entry name" value="Cyclin-like_sf"/>
</dbReference>
<feature type="region of interest" description="Disordered" evidence="4">
    <location>
        <begin position="40"/>
        <end position="60"/>
    </location>
</feature>
<proteinExistence type="inferred from homology"/>
<gene>
    <name evidence="5" type="ORF">TRITD_1Av1G139840</name>
</gene>
<evidence type="ECO:0000256" key="4">
    <source>
        <dbReference type="SAM" id="MobiDB-lite"/>
    </source>
</evidence>
<dbReference type="InterPro" id="IPR013922">
    <property type="entry name" value="Cyclin_PHO80-like"/>
</dbReference>
<evidence type="ECO:0000256" key="3">
    <source>
        <dbReference type="ARBA" id="ARBA00023306"/>
    </source>
</evidence>
<dbReference type="Proteomes" id="UP000324705">
    <property type="component" value="Chromosome 1A"/>
</dbReference>
<dbReference type="SUPFAM" id="SSF47954">
    <property type="entry name" value="Cyclin-like"/>
    <property type="match status" value="1"/>
</dbReference>
<feature type="compositionally biased region" description="Acidic residues" evidence="4">
    <location>
        <begin position="41"/>
        <end position="50"/>
    </location>
</feature>
<protein>
    <recommendedName>
        <fullName evidence="7">Cyclin</fullName>
    </recommendedName>
</protein>
<dbReference type="PANTHER" id="PTHR15615">
    <property type="match status" value="1"/>
</dbReference>
<keyword evidence="2" id="KW-0132">Cell division</keyword>
<accession>A0A9R0Q7G2</accession>
<keyword evidence="6" id="KW-1185">Reference proteome</keyword>
<evidence type="ECO:0000256" key="2">
    <source>
        <dbReference type="ARBA" id="ARBA00022618"/>
    </source>
</evidence>
<evidence type="ECO:0000256" key="1">
    <source>
        <dbReference type="ARBA" id="ARBA00007215"/>
    </source>
</evidence>
<name>A0A9R0Q7G2_TRITD</name>
<dbReference type="Gramene" id="TRITD1Av1G139840.1">
    <property type="protein sequence ID" value="TRITD1Av1G139840.1"/>
    <property type="gene ID" value="TRITD1Av1G139840"/>
</dbReference>
<dbReference type="Gene3D" id="1.10.472.10">
    <property type="entry name" value="Cyclin-like"/>
    <property type="match status" value="1"/>
</dbReference>
<dbReference type="AlphaFoldDB" id="A0A9R0Q7G2"/>
<dbReference type="GO" id="GO:0051301">
    <property type="term" value="P:cell division"/>
    <property type="evidence" value="ECO:0007669"/>
    <property type="project" value="UniProtKB-KW"/>
</dbReference>
<dbReference type="GO" id="GO:0019901">
    <property type="term" value="F:protein kinase binding"/>
    <property type="evidence" value="ECO:0007669"/>
    <property type="project" value="InterPro"/>
</dbReference>
<evidence type="ECO:0008006" key="7">
    <source>
        <dbReference type="Google" id="ProtNLM"/>
    </source>
</evidence>
<dbReference type="Pfam" id="PF08613">
    <property type="entry name" value="Cyclin"/>
    <property type="match status" value="1"/>
</dbReference>